<keyword evidence="3 4" id="KW-0472">Membrane</keyword>
<gene>
    <name evidence="6" type="ORF">KS419_24275</name>
</gene>
<dbReference type="Proteomes" id="UP000784880">
    <property type="component" value="Unassembled WGS sequence"/>
</dbReference>
<protein>
    <submittedName>
        <fullName evidence="6">Spore germination protein</fullName>
    </submittedName>
</protein>
<comment type="caution">
    <text evidence="6">The sequence shown here is derived from an EMBL/GenBank/DDBJ whole genome shotgun (WGS) entry which is preliminary data.</text>
</comment>
<dbReference type="InterPro" id="IPR050768">
    <property type="entry name" value="UPF0353/GerABKA_families"/>
</dbReference>
<dbReference type="Pfam" id="PF03323">
    <property type="entry name" value="GerA"/>
    <property type="match status" value="1"/>
</dbReference>
<accession>A0ABS6JMQ4</accession>
<dbReference type="EMBL" id="JAHQCS010000186">
    <property type="protein sequence ID" value="MBU9714866.1"/>
    <property type="molecule type" value="Genomic_DNA"/>
</dbReference>
<sequence length="490" mass="55435">MLGNLFKKREINPIKHLSFESYLKTFVDIDSEPPKESITVKQKLNQIFSNSFDFSERSFHLPNNRPVYICYFSALISQPQLEESVIKPLLHHFDHVTTSENLGSIITVTKYERVTDWNMAVQSVLDGNILVHIDQLDPVIVFLAEKLDRSPNDPTTEYQVYGAKFSFIEDSRKNVGVMRQFIKDPRLKSKGYDVGVVSNTQVAVLYLEQYCEPKVIQHLDQLIKSYKKEHLLTIGQLTKYISKHPNSIFPQATMSERPDLVAYSLIQGKVVIFLDNSTFCAITPVTLMDLLETSEDHFFLVRWNLLFIRILRISSLFIGTILPALYVALVAFQPELIPTTLTISVAQSRVQIPLPATAEAILMMFALDVLVEASIRLPSFVGQTIGIVGGLVIGTAAVEAGIVSHTMVIVIAFTAIALFTTPSWEFVSSWRIIRYLLVGVSTLLGLYGLTLAVGFLIVHLCKLDSFDKPYMYPLAPFDKYELKRFFLPLR</sequence>
<keyword evidence="7" id="KW-1185">Reference proteome</keyword>
<dbReference type="PANTHER" id="PTHR22550">
    <property type="entry name" value="SPORE GERMINATION PROTEIN"/>
    <property type="match status" value="1"/>
</dbReference>
<evidence type="ECO:0000313" key="7">
    <source>
        <dbReference type="Proteomes" id="UP000784880"/>
    </source>
</evidence>
<dbReference type="PANTHER" id="PTHR22550:SF5">
    <property type="entry name" value="LEUCINE ZIPPER PROTEIN 4"/>
    <property type="match status" value="1"/>
</dbReference>
<name>A0ABS6JMQ4_9BACI</name>
<dbReference type="PIRSF" id="PIRSF005690">
    <property type="entry name" value="GerBA"/>
    <property type="match status" value="1"/>
</dbReference>
<dbReference type="RefSeq" id="WP_217069686.1">
    <property type="nucleotide sequence ID" value="NZ_JAHQCS010000186.1"/>
</dbReference>
<comment type="subcellular location">
    <subcellularLocation>
        <location evidence="4">Cell membrane</location>
    </subcellularLocation>
    <subcellularLocation>
        <location evidence="1">Membrane</location>
        <topology evidence="1">Multi-pass membrane protein</topology>
    </subcellularLocation>
</comment>
<feature type="transmembrane region" description="Helical" evidence="5">
    <location>
        <begin position="432"/>
        <end position="458"/>
    </location>
</feature>
<organism evidence="6 7">
    <name type="scientific">Evansella tamaricis</name>
    <dbReference type="NCBI Taxonomy" id="2069301"/>
    <lineage>
        <taxon>Bacteria</taxon>
        <taxon>Bacillati</taxon>
        <taxon>Bacillota</taxon>
        <taxon>Bacilli</taxon>
        <taxon>Bacillales</taxon>
        <taxon>Bacillaceae</taxon>
        <taxon>Evansella</taxon>
    </lineage>
</organism>
<evidence type="ECO:0000256" key="2">
    <source>
        <dbReference type="ARBA" id="ARBA00005278"/>
    </source>
</evidence>
<evidence type="ECO:0000256" key="3">
    <source>
        <dbReference type="ARBA" id="ARBA00023136"/>
    </source>
</evidence>
<keyword evidence="5" id="KW-0812">Transmembrane</keyword>
<proteinExistence type="inferred from homology"/>
<feature type="transmembrane region" description="Helical" evidence="5">
    <location>
        <begin position="402"/>
        <end position="420"/>
    </location>
</feature>
<evidence type="ECO:0000256" key="1">
    <source>
        <dbReference type="ARBA" id="ARBA00004141"/>
    </source>
</evidence>
<feature type="transmembrane region" description="Helical" evidence="5">
    <location>
        <begin position="310"/>
        <end position="332"/>
    </location>
</feature>
<feature type="transmembrane region" description="Helical" evidence="5">
    <location>
        <begin position="377"/>
        <end position="396"/>
    </location>
</feature>
<evidence type="ECO:0000313" key="6">
    <source>
        <dbReference type="EMBL" id="MBU9714866.1"/>
    </source>
</evidence>
<comment type="similarity">
    <text evidence="2 4">Belongs to the GerABKA family.</text>
</comment>
<evidence type="ECO:0000256" key="5">
    <source>
        <dbReference type="SAM" id="Phobius"/>
    </source>
</evidence>
<keyword evidence="5" id="KW-1133">Transmembrane helix</keyword>
<evidence type="ECO:0000256" key="4">
    <source>
        <dbReference type="PIRNR" id="PIRNR005690"/>
    </source>
</evidence>
<dbReference type="InterPro" id="IPR004995">
    <property type="entry name" value="Spore_Ger"/>
</dbReference>
<reference evidence="6 7" key="1">
    <citation type="submission" date="2021-06" db="EMBL/GenBank/DDBJ databases">
        <title>Bacillus sp. RD4P76, an endophyte from a halophyte.</title>
        <authorList>
            <person name="Sun J.-Q."/>
        </authorList>
    </citation>
    <scope>NUCLEOTIDE SEQUENCE [LARGE SCALE GENOMIC DNA]</scope>
    <source>
        <strain evidence="6 7">CGMCC 1.15917</strain>
    </source>
</reference>